<accession>A0A9D9NGK1</accession>
<dbReference type="GO" id="GO:0006396">
    <property type="term" value="P:RNA processing"/>
    <property type="evidence" value="ECO:0007669"/>
    <property type="project" value="InterPro"/>
</dbReference>
<dbReference type="SMART" id="SM00386">
    <property type="entry name" value="HAT"/>
    <property type="match status" value="4"/>
</dbReference>
<keyword evidence="1" id="KW-0802">TPR repeat</keyword>
<dbReference type="InterPro" id="IPR019734">
    <property type="entry name" value="TPR_rpt"/>
</dbReference>
<dbReference type="InterPro" id="IPR003107">
    <property type="entry name" value="HAT"/>
</dbReference>
<evidence type="ECO:0000313" key="4">
    <source>
        <dbReference type="Proteomes" id="UP000823604"/>
    </source>
</evidence>
<comment type="caution">
    <text evidence="3">The sequence shown here is derived from an EMBL/GenBank/DDBJ whole genome shotgun (WGS) entry which is preliminary data.</text>
</comment>
<sequence length="573" mass="65568">MKKLTFILAALFLFALCPFRVSGQEKGYNDEAMLAEAVTRYNNEDFSGAHRILSRLLENNPDNDAANYYMGLVRFVLGNTSGAEGSLKKAVSLDSGNFWYRYRLAVLYARTDRPELTISIYERLLEDFPKKTELYYTLIDLYTQQGQYDDALSTLSQIETVFGETDATAYARFDLMRMKGDPKSGYEYLKKYNEGHASSRISSLLGDYYLSRYDKDSAMIMYQEALALEPDFPPAILSVADIYRMDSDYGNYFSYINRFLTNPYISTQIKSRYINEAFTPNDPYFLEAFMPEIDTLMENTLAVSMNDSLINMAAGYYYFFTMRPDRAASLFRENVRMAENSKPAWSNYLMILYSLQRWDEYYAATSDAVARFGDDPHFIEQRGVACIMKNDLDEAFIQFDRLIAFAGGDTSVIAGSYSVMGDICHQQGNSRQGNRYYDKALKLEPDNLPVLNNYAYYLSVEGKNLKKAAAMGKKCVDAEPDNPTYLDTYGWILHLLGRSYEAKDLFRHAMLYGGRESAVVLDHYAEILYSLGDRDLAFLYWQQAIEKNSVSGVEDRVPGLEEKVARYKAGQKD</sequence>
<dbReference type="EMBL" id="JADIMA010000045">
    <property type="protein sequence ID" value="MBO8472981.1"/>
    <property type="molecule type" value="Genomic_DNA"/>
</dbReference>
<dbReference type="Pfam" id="PF14559">
    <property type="entry name" value="TPR_19"/>
    <property type="match status" value="1"/>
</dbReference>
<proteinExistence type="predicted"/>
<reference evidence="3" key="2">
    <citation type="journal article" date="2021" name="PeerJ">
        <title>Extensive microbial diversity within the chicken gut microbiome revealed by metagenomics and culture.</title>
        <authorList>
            <person name="Gilroy R."/>
            <person name="Ravi A."/>
            <person name="Getino M."/>
            <person name="Pursley I."/>
            <person name="Horton D.L."/>
            <person name="Alikhan N.F."/>
            <person name="Baker D."/>
            <person name="Gharbi K."/>
            <person name="Hall N."/>
            <person name="Watson M."/>
            <person name="Adriaenssens E.M."/>
            <person name="Foster-Nyarko E."/>
            <person name="Jarju S."/>
            <person name="Secka A."/>
            <person name="Antonio M."/>
            <person name="Oren A."/>
            <person name="Chaudhuri R.R."/>
            <person name="La Ragione R."/>
            <person name="Hildebrand F."/>
            <person name="Pallen M.J."/>
        </authorList>
    </citation>
    <scope>NUCLEOTIDE SEQUENCE</scope>
    <source>
        <strain evidence="3">B1-8020</strain>
    </source>
</reference>
<dbReference type="SMART" id="SM00028">
    <property type="entry name" value="TPR"/>
    <property type="match status" value="7"/>
</dbReference>
<dbReference type="InterPro" id="IPR011990">
    <property type="entry name" value="TPR-like_helical_dom_sf"/>
</dbReference>
<dbReference type="PANTHER" id="PTHR12558:SF13">
    <property type="entry name" value="CELL DIVISION CYCLE PROTEIN 27 HOMOLOG"/>
    <property type="match status" value="1"/>
</dbReference>
<dbReference type="Gene3D" id="1.25.40.10">
    <property type="entry name" value="Tetratricopeptide repeat domain"/>
    <property type="match status" value="2"/>
</dbReference>
<protein>
    <submittedName>
        <fullName evidence="3">Tetratricopeptide repeat protein</fullName>
    </submittedName>
</protein>
<reference evidence="3" key="1">
    <citation type="submission" date="2020-10" db="EMBL/GenBank/DDBJ databases">
        <authorList>
            <person name="Gilroy R."/>
        </authorList>
    </citation>
    <scope>NUCLEOTIDE SEQUENCE</scope>
    <source>
        <strain evidence="3">B1-8020</strain>
    </source>
</reference>
<dbReference type="SUPFAM" id="SSF48452">
    <property type="entry name" value="TPR-like"/>
    <property type="match status" value="3"/>
</dbReference>
<dbReference type="Pfam" id="PF13432">
    <property type="entry name" value="TPR_16"/>
    <property type="match status" value="1"/>
</dbReference>
<dbReference type="Proteomes" id="UP000823604">
    <property type="component" value="Unassembled WGS sequence"/>
</dbReference>
<dbReference type="PANTHER" id="PTHR12558">
    <property type="entry name" value="CELL DIVISION CYCLE 16,23,27"/>
    <property type="match status" value="1"/>
</dbReference>
<organism evidence="3 4">
    <name type="scientific">Candidatus Merdivivens pullicola</name>
    <dbReference type="NCBI Taxonomy" id="2840872"/>
    <lineage>
        <taxon>Bacteria</taxon>
        <taxon>Pseudomonadati</taxon>
        <taxon>Bacteroidota</taxon>
        <taxon>Bacteroidia</taxon>
        <taxon>Bacteroidales</taxon>
        <taxon>Muribaculaceae</taxon>
        <taxon>Muribaculaceae incertae sedis</taxon>
        <taxon>Candidatus Merdivivens</taxon>
    </lineage>
</organism>
<evidence type="ECO:0000256" key="2">
    <source>
        <dbReference type="SAM" id="SignalP"/>
    </source>
</evidence>
<gene>
    <name evidence="3" type="ORF">IAB81_05070</name>
</gene>
<keyword evidence="2" id="KW-0732">Signal</keyword>
<evidence type="ECO:0000313" key="3">
    <source>
        <dbReference type="EMBL" id="MBO8472981.1"/>
    </source>
</evidence>
<feature type="repeat" description="TPR" evidence="1">
    <location>
        <begin position="199"/>
        <end position="232"/>
    </location>
</feature>
<feature type="repeat" description="TPR" evidence="1">
    <location>
        <begin position="414"/>
        <end position="447"/>
    </location>
</feature>
<evidence type="ECO:0000256" key="1">
    <source>
        <dbReference type="PROSITE-ProRule" id="PRU00339"/>
    </source>
</evidence>
<dbReference type="PROSITE" id="PS50005">
    <property type="entry name" value="TPR"/>
    <property type="match status" value="2"/>
</dbReference>
<feature type="chain" id="PRO_5038889390" evidence="2">
    <location>
        <begin position="24"/>
        <end position="573"/>
    </location>
</feature>
<dbReference type="Pfam" id="PF13181">
    <property type="entry name" value="TPR_8"/>
    <property type="match status" value="1"/>
</dbReference>
<dbReference type="AlphaFoldDB" id="A0A9D9NGK1"/>
<feature type="signal peptide" evidence="2">
    <location>
        <begin position="1"/>
        <end position="23"/>
    </location>
</feature>
<name>A0A9D9NGK1_9BACT</name>